<dbReference type="GO" id="GO:0008168">
    <property type="term" value="F:methyltransferase activity"/>
    <property type="evidence" value="ECO:0007669"/>
    <property type="project" value="UniProtKB-KW"/>
</dbReference>
<dbReference type="Pfam" id="PF08241">
    <property type="entry name" value="Methyltransf_11"/>
    <property type="match status" value="1"/>
</dbReference>
<accession>A0ABT2TIE5</accession>
<protein>
    <submittedName>
        <fullName evidence="4">Class I SAM-dependent methyltransferase</fullName>
    </submittedName>
</protein>
<evidence type="ECO:0000256" key="1">
    <source>
        <dbReference type="ARBA" id="ARBA00022679"/>
    </source>
</evidence>
<keyword evidence="2" id="KW-0812">Transmembrane</keyword>
<dbReference type="GO" id="GO:0032259">
    <property type="term" value="P:methylation"/>
    <property type="evidence" value="ECO:0007669"/>
    <property type="project" value="UniProtKB-KW"/>
</dbReference>
<feature type="transmembrane region" description="Helical" evidence="2">
    <location>
        <begin position="28"/>
        <end position="47"/>
    </location>
</feature>
<feature type="domain" description="Methyltransferase type 11" evidence="3">
    <location>
        <begin position="108"/>
        <end position="213"/>
    </location>
</feature>
<comment type="caution">
    <text evidence="4">The sequence shown here is derived from an EMBL/GenBank/DDBJ whole genome shotgun (WGS) entry which is preliminary data.</text>
</comment>
<dbReference type="RefSeq" id="WP_158424740.1">
    <property type="nucleotide sequence ID" value="NZ_JAOQJQ010000002.1"/>
</dbReference>
<keyword evidence="1" id="KW-0808">Transferase</keyword>
<dbReference type="Proteomes" id="UP001652442">
    <property type="component" value="Unassembled WGS sequence"/>
</dbReference>
<dbReference type="InterPro" id="IPR050447">
    <property type="entry name" value="Erg6_SMT_methyltransf"/>
</dbReference>
<name>A0ABT2TIE5_9FIRM</name>
<dbReference type="SUPFAM" id="SSF53335">
    <property type="entry name" value="S-adenosyl-L-methionine-dependent methyltransferases"/>
    <property type="match status" value="1"/>
</dbReference>
<keyword evidence="2" id="KW-1133">Transmembrane helix</keyword>
<sequence length="271" mass="30341">MVEKRIKQENIHLGRHGEDYGNWMSNPVFYMAGGLLAITAVLSVLSFTVFHITVLGVIFTGAVVVLLALLIWITWIRRQYAFDGGGMMEKVHQVLLFHLDYDGKGNLLEVGCGSGALSIRAALTWQESVVTGIDYWGAVYHYSQSLCEKNAASEGVGFRCMFRRGDACKLDFPDGSFDAVVSNYVYHNITGTDKQGLLLETLRVLKKGGVFAINDEMKPRMYGDMEVFAQRLRDMGYQEVRLIDTAEEAFGSHRRAAMMMLGESRMLVGRK</sequence>
<feature type="transmembrane region" description="Helical" evidence="2">
    <location>
        <begin position="54"/>
        <end position="75"/>
    </location>
</feature>
<keyword evidence="2" id="KW-0472">Membrane</keyword>
<keyword evidence="4" id="KW-0489">Methyltransferase</keyword>
<dbReference type="InterPro" id="IPR013216">
    <property type="entry name" value="Methyltransf_11"/>
</dbReference>
<dbReference type="PANTHER" id="PTHR44068">
    <property type="entry name" value="ZGC:194242"/>
    <property type="match status" value="1"/>
</dbReference>
<reference evidence="4 5" key="1">
    <citation type="journal article" date="2021" name="ISME Commun">
        <title>Automated analysis of genomic sequences facilitates high-throughput and comprehensive description of bacteria.</title>
        <authorList>
            <person name="Hitch T.C.A."/>
        </authorList>
    </citation>
    <scope>NUCLEOTIDE SEQUENCE [LARGE SCALE GENOMIC DNA]</scope>
    <source>
        <strain evidence="4 5">Sanger_109</strain>
    </source>
</reference>
<evidence type="ECO:0000259" key="3">
    <source>
        <dbReference type="Pfam" id="PF08241"/>
    </source>
</evidence>
<keyword evidence="5" id="KW-1185">Reference proteome</keyword>
<evidence type="ECO:0000313" key="4">
    <source>
        <dbReference type="EMBL" id="MCU6761975.1"/>
    </source>
</evidence>
<evidence type="ECO:0000313" key="5">
    <source>
        <dbReference type="Proteomes" id="UP001652442"/>
    </source>
</evidence>
<dbReference type="CDD" id="cd02440">
    <property type="entry name" value="AdoMet_MTases"/>
    <property type="match status" value="1"/>
</dbReference>
<dbReference type="EMBL" id="JAOQJQ010000002">
    <property type="protein sequence ID" value="MCU6761975.1"/>
    <property type="molecule type" value="Genomic_DNA"/>
</dbReference>
<dbReference type="PANTHER" id="PTHR44068:SF1">
    <property type="entry name" value="HYPOTHETICAL LOC100005854"/>
    <property type="match status" value="1"/>
</dbReference>
<organism evidence="4 5">
    <name type="scientific">Brotonthovivens ammoniilytica</name>
    <dbReference type="NCBI Taxonomy" id="2981725"/>
    <lineage>
        <taxon>Bacteria</taxon>
        <taxon>Bacillati</taxon>
        <taxon>Bacillota</taxon>
        <taxon>Clostridia</taxon>
        <taxon>Lachnospirales</taxon>
        <taxon>Lachnospiraceae</taxon>
        <taxon>Brotonthovivens</taxon>
    </lineage>
</organism>
<evidence type="ECO:0000256" key="2">
    <source>
        <dbReference type="SAM" id="Phobius"/>
    </source>
</evidence>
<proteinExistence type="predicted"/>
<dbReference type="InterPro" id="IPR029063">
    <property type="entry name" value="SAM-dependent_MTases_sf"/>
</dbReference>
<gene>
    <name evidence="4" type="ORF">OCV88_06410</name>
</gene>
<dbReference type="Gene3D" id="3.40.50.150">
    <property type="entry name" value="Vaccinia Virus protein VP39"/>
    <property type="match status" value="1"/>
</dbReference>